<organism evidence="1">
    <name type="scientific">Moumouvirus sp. 'Monve'</name>
    <dbReference type="NCBI Taxonomy" id="1128131"/>
    <lineage>
        <taxon>Viruses</taxon>
        <taxon>Varidnaviria</taxon>
        <taxon>Bamfordvirae</taxon>
        <taxon>Nucleocytoviricota</taxon>
        <taxon>Megaviricetes</taxon>
        <taxon>Imitervirales</taxon>
        <taxon>Mimiviridae</taxon>
        <taxon>Megamimivirinae</taxon>
        <taxon>Moumouvirus</taxon>
    </lineage>
</organism>
<reference evidence="1" key="1">
    <citation type="submission" date="2011-10" db="EMBL/GenBank/DDBJ databases">
        <title>Provirophages and transpovirons: unique mobilome of giant viruses.</title>
        <authorList>
            <person name="Desnues C."/>
            <person name="LaScola B."/>
            <person name="Yutin N."/>
            <person name="Fournous G."/>
            <person name="Koonin E."/>
            <person name="Raoult D."/>
        </authorList>
    </citation>
    <scope>NUCLEOTIDE SEQUENCE</scope>
    <source>
        <strain evidence="1">Mv13-mv</strain>
    </source>
</reference>
<evidence type="ECO:0000313" key="1">
    <source>
        <dbReference type="EMBL" id="AEX62356.1"/>
    </source>
</evidence>
<dbReference type="SUPFAM" id="SSF140860">
    <property type="entry name" value="Pseudo ankyrin repeat-like"/>
    <property type="match status" value="1"/>
</dbReference>
<protein>
    <recommendedName>
        <fullName evidence="2">Ankyrin repeat protein</fullName>
    </recommendedName>
</protein>
<sequence>MYVHISKNFNKYLKKIESKENIQYHNNIYYDSQNLSFKLTKIENINKLFNLGTDITIVELPKDYPNFLFKEATMSIDKLSEEDIILNLQENYEIYDAKTNMCKFLETYSLYNFLTYEKFGLDIQKNIHIIDFASRDNKIEFLNWYIDNNYIPIYSEDALYYASIKGHLNILNWWLNSGLKLKYDENILDDLSIYGEINVLNWWLNSGLELKYSAKALDYYYGFDENKIKVLNWWLNSGLELKYTKNSIDLPSSYVDTDILNWWLNSGLELKYSEKSLDLIKKDANIIEIIKWWINSGLEIKYSSEFIRLLIWWNKLECLQYMMQNGLEIKCNKYILDCAENVEILNWWIKNGLPMLYSEVAMDFCSNTKILDWWLESGLPLKYSENVFDYYEDNDNIIEKFNWWLKSGLPLKYTTISIDSAFENNDINILNWWVNSGLPLKYSTHSRVKIISKQSYECNIETIKWWKNQPQLSEEYLKYIDTNPNNYMVFNSNQIIKQSRIISL</sequence>
<gene>
    <name evidence="1" type="ORF">mv_L151</name>
</gene>
<dbReference type="EMBL" id="JN885995">
    <property type="protein sequence ID" value="AEX62356.1"/>
    <property type="molecule type" value="Genomic_DNA"/>
</dbReference>
<accession>H2ED83</accession>
<name>H2ED83_9VIRU</name>
<evidence type="ECO:0008006" key="2">
    <source>
        <dbReference type="Google" id="ProtNLM"/>
    </source>
</evidence>
<proteinExistence type="predicted"/>